<reference evidence="2 3" key="1">
    <citation type="submission" date="2011-02" db="EMBL/GenBank/DDBJ databases">
        <authorList>
            <person name="Muzny D."/>
            <person name="Qin X."/>
            <person name="Deng J."/>
            <person name="Jiang H."/>
            <person name="Liu Y."/>
            <person name="Qu J."/>
            <person name="Song X.-Z."/>
            <person name="Zhang L."/>
            <person name="Thornton R."/>
            <person name="Coyle M."/>
            <person name="Francisco L."/>
            <person name="Jackson L."/>
            <person name="Javaid M."/>
            <person name="Korchina V."/>
            <person name="Kovar C."/>
            <person name="Mata R."/>
            <person name="Mathew T."/>
            <person name="Ngo R."/>
            <person name="Nguyen L."/>
            <person name="Nguyen N."/>
            <person name="Okwuonu G."/>
            <person name="Ongeri F."/>
            <person name="Pham C."/>
            <person name="Simmons D."/>
            <person name="Wilczek-Boney K."/>
            <person name="Hale W."/>
            <person name="Jakkamsetti A."/>
            <person name="Pham P."/>
            <person name="Ruth R."/>
            <person name="San Lucas F."/>
            <person name="Warren J."/>
            <person name="Zhang J."/>
            <person name="Zhao Z."/>
            <person name="Zhou C."/>
            <person name="Zhu D."/>
            <person name="Lee S."/>
            <person name="Bess C."/>
            <person name="Blankenburg K."/>
            <person name="Forbes L."/>
            <person name="Fu Q."/>
            <person name="Gubbala S."/>
            <person name="Hirani K."/>
            <person name="Jayaseelan J.C."/>
            <person name="Lara F."/>
            <person name="Munidasa M."/>
            <person name="Palculict T."/>
            <person name="Patil S."/>
            <person name="Pu L.-L."/>
            <person name="Saada N."/>
            <person name="Tang L."/>
            <person name="Weissenberger G."/>
            <person name="Zhu Y."/>
            <person name="Hemphill L."/>
            <person name="Shang Y."/>
            <person name="Youmans B."/>
            <person name="Ayvaz T."/>
            <person name="Ross M."/>
            <person name="Santibanez J."/>
            <person name="Aqrawi P."/>
            <person name="Gross S."/>
            <person name="Joshi V."/>
            <person name="Fowler G."/>
            <person name="Nazareth L."/>
            <person name="Reid J."/>
            <person name="Worley K."/>
            <person name="Petrosino J."/>
            <person name="Highlander S."/>
            <person name="Gibbs R."/>
        </authorList>
    </citation>
    <scope>NUCLEOTIDE SEQUENCE [LARGE SCALE GENOMIC DNA]</scope>
    <source>
        <strain evidence="2 3">ATCC BAA-1200</strain>
    </source>
</reference>
<keyword evidence="1" id="KW-0472">Membrane</keyword>
<comment type="caution">
    <text evidence="2">The sequence shown here is derived from an EMBL/GenBank/DDBJ whole genome shotgun (WGS) entry which is preliminary data.</text>
</comment>
<sequence>MRILPSGIWFSRVKSSLAAGIFAAVFKIFRFLLRHRADFITAAGGFLLFCGYFALLQICLHFKRNDLKGIKHSSLCNLL</sequence>
<protein>
    <submittedName>
        <fullName evidence="2">Uncharacterized protein</fullName>
    </submittedName>
</protein>
<dbReference type="Proteomes" id="UP000004105">
    <property type="component" value="Unassembled WGS sequence"/>
</dbReference>
<keyword evidence="3" id="KW-1185">Reference proteome</keyword>
<dbReference type="EMBL" id="AFAY01000042">
    <property type="protein sequence ID" value="EGF10369.1"/>
    <property type="molecule type" value="Genomic_DNA"/>
</dbReference>
<dbReference type="HOGENOM" id="CLU_2602362_0_0_4"/>
<evidence type="ECO:0000313" key="3">
    <source>
        <dbReference type="Proteomes" id="UP000004105"/>
    </source>
</evidence>
<evidence type="ECO:0000313" key="2">
    <source>
        <dbReference type="EMBL" id="EGF10369.1"/>
    </source>
</evidence>
<organism evidence="2 3">
    <name type="scientific">Neisseria bacilliformis ATCC BAA-1200</name>
    <dbReference type="NCBI Taxonomy" id="888742"/>
    <lineage>
        <taxon>Bacteria</taxon>
        <taxon>Pseudomonadati</taxon>
        <taxon>Pseudomonadota</taxon>
        <taxon>Betaproteobacteria</taxon>
        <taxon>Neisseriales</taxon>
        <taxon>Neisseriaceae</taxon>
        <taxon>Neisseria</taxon>
    </lineage>
</organism>
<keyword evidence="1" id="KW-1133">Transmembrane helix</keyword>
<accession>F2BE50</accession>
<proteinExistence type="predicted"/>
<evidence type="ECO:0000256" key="1">
    <source>
        <dbReference type="SAM" id="Phobius"/>
    </source>
</evidence>
<feature type="transmembrane region" description="Helical" evidence="1">
    <location>
        <begin position="12"/>
        <end position="33"/>
    </location>
</feature>
<keyword evidence="1" id="KW-0812">Transmembrane</keyword>
<dbReference type="AlphaFoldDB" id="F2BE50"/>
<name>F2BE50_9NEIS</name>
<gene>
    <name evidence="2" type="ORF">HMPREF9123_2006</name>
</gene>
<feature type="transmembrane region" description="Helical" evidence="1">
    <location>
        <begin position="39"/>
        <end position="62"/>
    </location>
</feature>